<proteinExistence type="inferred from homology"/>
<sequence>MPTPLLLLALQAAALLAPLPTRRITRLQAASTRRRGLHRSPDLEQDGYLGVGDGHEIYYQVKTLKKKFGEPLPTALWLHGGPGAGCYPNHARFFDPEKWRVVLLDQRGCGKSKYTGECWDANDTPRLVHDLELLRAHLNVTTWDCVQGGSWGSTLALAYAQSHPSSVRSLVLRGVCLMRPLEIDWLFSPNGGAASLAPKGFEAFRKHVSLEEGCDERAVLHAYYERFADPKTRDAAARAWASWEGAASSISRRSGVATFSKGEWAFEHSPEYQEYMANRTRDKVASLANRTQSEDYFNGTTVPELGSTVDKALPKPKRQPAQQMLTCAYSVKNGFLHEDSILGSIDKIRDIPCIAVQGSNDPICPPRTAYDLHKAWPEMELVLVAGGGHSQYDPDVQHELLEATDRMHGRLAPPAPTPKRGGGRPSTRLYATARDDDFSALTATKTRFVLVQTRHPGNVGAAARALLTMGFDELVLVDPADRKILNRQKAIDGASGARGILEKAKIEDSLAAALEGFDLRCATGMPTDMARSRSTRVFREPREYFQEIGEVGSVAFVFGNERLGLAEEDMALCDVVLGIPTNPDFGSLNLASAVQLVAYDWRQALGGFPSRQRGGGRPSTRLYASPIDDDPAAPEDLETRAPAPPDTILAWRESAQHRMEEPMAVPTESLTFTEVGEVTAKILVAEAEGNNFRGQMMDERFERFDSCSLCEQKYHGVVSCALGWACWKTYVGRPEEHGVRIAAMRLLGNGLYEARHHQDALSVKETELSMLRRLGAPETIILAAQGNLANTYAQVGRLEQASQMERAIYRGRLKLNGEEHEMTAVAAINYASSLILLKRFREAKSLLSKATPVARRALGENHIRTLELRWNYATTLQHDDDATLDDLREAVTKLEEIEPIVRRVLGGAHPTTTGIEDNLRMARAKLLRLAQSKN</sequence>
<dbReference type="Gene3D" id="3.40.1280.10">
    <property type="match status" value="1"/>
</dbReference>
<evidence type="ECO:0000256" key="6">
    <source>
        <dbReference type="ARBA" id="ARBA00022490"/>
    </source>
</evidence>
<reference evidence="16" key="1">
    <citation type="submission" date="2021-11" db="EMBL/GenBank/DDBJ databases">
        <authorList>
            <consortium name="Genoscope - CEA"/>
            <person name="William W."/>
        </authorList>
    </citation>
    <scope>NUCLEOTIDE SEQUENCE</scope>
</reference>
<dbReference type="SUPFAM" id="SSF48452">
    <property type="entry name" value="TPR-like"/>
    <property type="match status" value="1"/>
</dbReference>
<evidence type="ECO:0000256" key="4">
    <source>
        <dbReference type="ARBA" id="ARBA00012568"/>
    </source>
</evidence>
<name>A0A8J2SZT8_9STRA</name>
<evidence type="ECO:0000259" key="14">
    <source>
        <dbReference type="Pfam" id="PF00561"/>
    </source>
</evidence>
<keyword evidence="8" id="KW-0645">Protease</keyword>
<dbReference type="GO" id="GO:0005737">
    <property type="term" value="C:cytoplasm"/>
    <property type="evidence" value="ECO:0007669"/>
    <property type="project" value="UniProtKB-SubCell"/>
</dbReference>
<keyword evidence="7" id="KW-0489">Methyltransferase</keyword>
<dbReference type="InterPro" id="IPR029028">
    <property type="entry name" value="Alpha/beta_knot_MTases"/>
</dbReference>
<evidence type="ECO:0000256" key="8">
    <source>
        <dbReference type="ARBA" id="ARBA00022670"/>
    </source>
</evidence>
<dbReference type="InterPro" id="IPR005944">
    <property type="entry name" value="Pro_iminopeptidase"/>
</dbReference>
<dbReference type="Pfam" id="PF00588">
    <property type="entry name" value="SpoU_methylase"/>
    <property type="match status" value="1"/>
</dbReference>
<dbReference type="EMBL" id="CAKKNE010000006">
    <property type="protein sequence ID" value="CAH0379158.1"/>
    <property type="molecule type" value="Genomic_DNA"/>
</dbReference>
<feature type="chain" id="PRO_5035317574" description="prolyl aminopeptidase" evidence="13">
    <location>
        <begin position="17"/>
        <end position="934"/>
    </location>
</feature>
<feature type="signal peptide" evidence="13">
    <location>
        <begin position="1"/>
        <end position="16"/>
    </location>
</feature>
<evidence type="ECO:0000256" key="7">
    <source>
        <dbReference type="ARBA" id="ARBA00022603"/>
    </source>
</evidence>
<dbReference type="GO" id="GO:0004177">
    <property type="term" value="F:aminopeptidase activity"/>
    <property type="evidence" value="ECO:0007669"/>
    <property type="project" value="UniProtKB-KW"/>
</dbReference>
<evidence type="ECO:0000256" key="1">
    <source>
        <dbReference type="ARBA" id="ARBA00001585"/>
    </source>
</evidence>
<keyword evidence="17" id="KW-1185">Reference proteome</keyword>
<evidence type="ECO:0000256" key="11">
    <source>
        <dbReference type="ARBA" id="ARBA00029605"/>
    </source>
</evidence>
<dbReference type="InterPro" id="IPR029058">
    <property type="entry name" value="AB_hydrolase_fold"/>
</dbReference>
<protein>
    <recommendedName>
        <fullName evidence="4">prolyl aminopeptidase</fullName>
        <ecNumber evidence="4">3.4.11.5</ecNumber>
    </recommendedName>
    <alternativeName>
        <fullName evidence="11">Prolyl aminopeptidase</fullName>
    </alternativeName>
</protein>
<organism evidence="16 17">
    <name type="scientific">Pelagomonas calceolata</name>
    <dbReference type="NCBI Taxonomy" id="35677"/>
    <lineage>
        <taxon>Eukaryota</taxon>
        <taxon>Sar</taxon>
        <taxon>Stramenopiles</taxon>
        <taxon>Ochrophyta</taxon>
        <taxon>Pelagophyceae</taxon>
        <taxon>Pelagomonadales</taxon>
        <taxon>Pelagomonadaceae</taxon>
        <taxon>Pelagomonas</taxon>
    </lineage>
</organism>
<comment type="caution">
    <text evidence="16">The sequence shown here is derived from an EMBL/GenBank/DDBJ whole genome shotgun (WGS) entry which is preliminary data.</text>
</comment>
<keyword evidence="5" id="KW-0031">Aminopeptidase</keyword>
<gene>
    <name evidence="16" type="ORF">PECAL_6P07610</name>
</gene>
<dbReference type="SUPFAM" id="SSF75217">
    <property type="entry name" value="alpha/beta knot"/>
    <property type="match status" value="1"/>
</dbReference>
<evidence type="ECO:0000259" key="15">
    <source>
        <dbReference type="Pfam" id="PF00588"/>
    </source>
</evidence>
<dbReference type="PANTHER" id="PTHR43722">
    <property type="entry name" value="PROLINE IMINOPEPTIDASE"/>
    <property type="match status" value="1"/>
</dbReference>
<dbReference type="Pfam" id="PF00561">
    <property type="entry name" value="Abhydrolase_1"/>
    <property type="match status" value="1"/>
</dbReference>
<evidence type="ECO:0000313" key="16">
    <source>
        <dbReference type="EMBL" id="CAH0379158.1"/>
    </source>
</evidence>
<dbReference type="Proteomes" id="UP000789595">
    <property type="component" value="Unassembled WGS sequence"/>
</dbReference>
<accession>A0A8J2SZT8</accession>
<evidence type="ECO:0000256" key="3">
    <source>
        <dbReference type="ARBA" id="ARBA00010088"/>
    </source>
</evidence>
<dbReference type="Pfam" id="PF13424">
    <property type="entry name" value="TPR_12"/>
    <property type="match status" value="1"/>
</dbReference>
<dbReference type="CDD" id="cd18093">
    <property type="entry name" value="SpoU-like_TrmJ"/>
    <property type="match status" value="1"/>
</dbReference>
<feature type="domain" description="AB hydrolase-1" evidence="14">
    <location>
        <begin position="78"/>
        <end position="392"/>
    </location>
</feature>
<evidence type="ECO:0000313" key="17">
    <source>
        <dbReference type="Proteomes" id="UP000789595"/>
    </source>
</evidence>
<keyword evidence="6" id="KW-0963">Cytoplasm</keyword>
<evidence type="ECO:0000256" key="13">
    <source>
        <dbReference type="SAM" id="SignalP"/>
    </source>
</evidence>
<feature type="domain" description="tRNA/rRNA methyltransferase SpoU type" evidence="15">
    <location>
        <begin position="447"/>
        <end position="599"/>
    </location>
</feature>
<dbReference type="GO" id="GO:0008173">
    <property type="term" value="F:RNA methyltransferase activity"/>
    <property type="evidence" value="ECO:0007669"/>
    <property type="project" value="InterPro"/>
</dbReference>
<dbReference type="Gene3D" id="1.25.40.10">
    <property type="entry name" value="Tetratricopeptide repeat domain"/>
    <property type="match status" value="1"/>
</dbReference>
<dbReference type="EC" id="3.4.11.5" evidence="4"/>
<evidence type="ECO:0000256" key="5">
    <source>
        <dbReference type="ARBA" id="ARBA00022438"/>
    </source>
</evidence>
<keyword evidence="13" id="KW-0732">Signal</keyword>
<dbReference type="GO" id="GO:0003723">
    <property type="term" value="F:RNA binding"/>
    <property type="evidence" value="ECO:0007669"/>
    <property type="project" value="InterPro"/>
</dbReference>
<dbReference type="InterPro" id="IPR000073">
    <property type="entry name" value="AB_hydrolase_1"/>
</dbReference>
<dbReference type="PANTHER" id="PTHR43722:SF1">
    <property type="entry name" value="PROLINE IMINOPEPTIDASE"/>
    <property type="match status" value="1"/>
</dbReference>
<dbReference type="GO" id="GO:0006508">
    <property type="term" value="P:proteolysis"/>
    <property type="evidence" value="ECO:0007669"/>
    <property type="project" value="UniProtKB-KW"/>
</dbReference>
<comment type="similarity">
    <text evidence="3">Belongs to the peptidase S33 family.</text>
</comment>
<comment type="subcellular location">
    <subcellularLocation>
        <location evidence="2">Cytoplasm</location>
    </subcellularLocation>
</comment>
<keyword evidence="10" id="KW-0378">Hydrolase</keyword>
<dbReference type="GO" id="GO:0032259">
    <property type="term" value="P:methylation"/>
    <property type="evidence" value="ECO:0007669"/>
    <property type="project" value="UniProtKB-KW"/>
</dbReference>
<feature type="compositionally biased region" description="Acidic residues" evidence="12">
    <location>
        <begin position="627"/>
        <end position="636"/>
    </location>
</feature>
<evidence type="ECO:0000256" key="9">
    <source>
        <dbReference type="ARBA" id="ARBA00022679"/>
    </source>
</evidence>
<dbReference type="InterPro" id="IPR011990">
    <property type="entry name" value="TPR-like_helical_dom_sf"/>
</dbReference>
<evidence type="ECO:0000256" key="12">
    <source>
        <dbReference type="SAM" id="MobiDB-lite"/>
    </source>
</evidence>
<keyword evidence="9" id="KW-0808">Transferase</keyword>
<dbReference type="InterPro" id="IPR029026">
    <property type="entry name" value="tRNA_m1G_MTases_N"/>
</dbReference>
<dbReference type="InterPro" id="IPR002410">
    <property type="entry name" value="Peptidase_S33"/>
</dbReference>
<evidence type="ECO:0000256" key="10">
    <source>
        <dbReference type="ARBA" id="ARBA00022801"/>
    </source>
</evidence>
<dbReference type="InterPro" id="IPR001537">
    <property type="entry name" value="SpoU_MeTrfase"/>
</dbReference>
<evidence type="ECO:0000256" key="2">
    <source>
        <dbReference type="ARBA" id="ARBA00004496"/>
    </source>
</evidence>
<dbReference type="Gene3D" id="3.40.50.1820">
    <property type="entry name" value="alpha/beta hydrolase"/>
    <property type="match status" value="1"/>
</dbReference>
<dbReference type="AlphaFoldDB" id="A0A8J2SZT8"/>
<dbReference type="PRINTS" id="PR00793">
    <property type="entry name" value="PROAMNOPTASE"/>
</dbReference>
<dbReference type="OrthoDB" id="202137at2759"/>
<dbReference type="GO" id="GO:0006396">
    <property type="term" value="P:RNA processing"/>
    <property type="evidence" value="ECO:0007669"/>
    <property type="project" value="InterPro"/>
</dbReference>
<comment type="catalytic activity">
    <reaction evidence="1">
        <text>Release of N-terminal proline from a peptide.</text>
        <dbReference type="EC" id="3.4.11.5"/>
    </reaction>
</comment>
<feature type="region of interest" description="Disordered" evidence="12">
    <location>
        <begin position="609"/>
        <end position="643"/>
    </location>
</feature>
<dbReference type="SUPFAM" id="SSF53474">
    <property type="entry name" value="alpha/beta-Hydrolases"/>
    <property type="match status" value="1"/>
</dbReference>